<dbReference type="AlphaFoldDB" id="A0A7Y9EZZ2"/>
<protein>
    <submittedName>
        <fullName evidence="1">Ferredoxin</fullName>
    </submittedName>
</protein>
<dbReference type="Pfam" id="PF13370">
    <property type="entry name" value="Fer4_13"/>
    <property type="match status" value="1"/>
</dbReference>
<dbReference type="RefSeq" id="WP_246305117.1">
    <property type="nucleotide sequence ID" value="NZ_CP059163.1"/>
</dbReference>
<keyword evidence="2" id="KW-1185">Reference proteome</keyword>
<reference evidence="1 2" key="1">
    <citation type="submission" date="2020-07" db="EMBL/GenBank/DDBJ databases">
        <title>Sequencing the genomes of 1000 actinobacteria strains.</title>
        <authorList>
            <person name="Klenk H.-P."/>
        </authorList>
    </citation>
    <scope>NUCLEOTIDE SEQUENCE [LARGE SCALE GENOMIC DNA]</scope>
    <source>
        <strain evidence="1 2">DSM 18965</strain>
    </source>
</reference>
<evidence type="ECO:0000313" key="2">
    <source>
        <dbReference type="Proteomes" id="UP000516957"/>
    </source>
</evidence>
<dbReference type="EMBL" id="JACCBE010000001">
    <property type="protein sequence ID" value="NYD57077.1"/>
    <property type="molecule type" value="Genomic_DNA"/>
</dbReference>
<dbReference type="Gene3D" id="3.30.70.20">
    <property type="match status" value="1"/>
</dbReference>
<evidence type="ECO:0000313" key="1">
    <source>
        <dbReference type="EMBL" id="NYD57077.1"/>
    </source>
</evidence>
<gene>
    <name evidence="1" type="ORF">BKA08_001315</name>
</gene>
<accession>A0A7Y9EZZ2</accession>
<proteinExistence type="predicted"/>
<comment type="caution">
    <text evidence="1">The sequence shown here is derived from an EMBL/GenBank/DDBJ whole genome shotgun (WGS) entry which is preliminary data.</text>
</comment>
<dbReference type="Proteomes" id="UP000516957">
    <property type="component" value="Unassembled WGS sequence"/>
</dbReference>
<organism evidence="1 2">
    <name type="scientific">Nocardioides marinisabuli</name>
    <dbReference type="NCBI Taxonomy" id="419476"/>
    <lineage>
        <taxon>Bacteria</taxon>
        <taxon>Bacillati</taxon>
        <taxon>Actinomycetota</taxon>
        <taxon>Actinomycetes</taxon>
        <taxon>Propionibacteriales</taxon>
        <taxon>Nocardioidaceae</taxon>
        <taxon>Nocardioides</taxon>
    </lineage>
</organism>
<sequence>MCEAMASDVFELDDDEVMHVLDETPEESQRSHVHAAVQACPVLALSLQG</sequence>
<name>A0A7Y9EZZ2_9ACTN</name>